<dbReference type="PIRSF" id="PIRSF006603">
    <property type="entry name" value="DinF"/>
    <property type="match status" value="1"/>
</dbReference>
<dbReference type="GO" id="GO:0005886">
    <property type="term" value="C:plasma membrane"/>
    <property type="evidence" value="ECO:0007669"/>
    <property type="project" value="UniProtKB-SubCell"/>
</dbReference>
<evidence type="ECO:0000256" key="6">
    <source>
        <dbReference type="ARBA" id="ARBA00023136"/>
    </source>
</evidence>
<dbReference type="AlphaFoldDB" id="A0A413SH54"/>
<evidence type="ECO:0000256" key="4">
    <source>
        <dbReference type="ARBA" id="ARBA00022692"/>
    </source>
</evidence>
<organism evidence="8 9">
    <name type="scientific">Roseburia intestinalis</name>
    <dbReference type="NCBI Taxonomy" id="166486"/>
    <lineage>
        <taxon>Bacteria</taxon>
        <taxon>Bacillati</taxon>
        <taxon>Bacillota</taxon>
        <taxon>Clostridia</taxon>
        <taxon>Lachnospirales</taxon>
        <taxon>Lachnospiraceae</taxon>
        <taxon>Roseburia</taxon>
    </lineage>
</organism>
<comment type="subcellular location">
    <subcellularLocation>
        <location evidence="1">Cell membrane</location>
        <topology evidence="1">Multi-pass membrane protein</topology>
    </subcellularLocation>
</comment>
<proteinExistence type="predicted"/>
<dbReference type="EMBL" id="QSFP01000011">
    <property type="protein sequence ID" value="RHA66675.1"/>
    <property type="molecule type" value="Genomic_DNA"/>
</dbReference>
<keyword evidence="2" id="KW-0813">Transport</keyword>
<keyword evidence="4 7" id="KW-0812">Transmembrane</keyword>
<feature type="transmembrane region" description="Helical" evidence="7">
    <location>
        <begin position="197"/>
        <end position="221"/>
    </location>
</feature>
<dbReference type="Pfam" id="PF01554">
    <property type="entry name" value="MatE"/>
    <property type="match status" value="2"/>
</dbReference>
<dbReference type="GO" id="GO:0015297">
    <property type="term" value="F:antiporter activity"/>
    <property type="evidence" value="ECO:0007669"/>
    <property type="project" value="InterPro"/>
</dbReference>
<name>A0A413SH54_9FIRM</name>
<feature type="transmembrane region" description="Helical" evidence="7">
    <location>
        <begin position="358"/>
        <end position="376"/>
    </location>
</feature>
<gene>
    <name evidence="8" type="ORF">DW927_10495</name>
</gene>
<feature type="transmembrane region" description="Helical" evidence="7">
    <location>
        <begin position="388"/>
        <end position="411"/>
    </location>
</feature>
<feature type="transmembrane region" description="Helical" evidence="7">
    <location>
        <begin position="417"/>
        <end position="441"/>
    </location>
</feature>
<feature type="transmembrane region" description="Helical" evidence="7">
    <location>
        <begin position="323"/>
        <end position="346"/>
    </location>
</feature>
<accession>A0A413SH54</accession>
<dbReference type="GO" id="GO:0042910">
    <property type="term" value="F:xenobiotic transmembrane transporter activity"/>
    <property type="evidence" value="ECO:0007669"/>
    <property type="project" value="InterPro"/>
</dbReference>
<evidence type="ECO:0000256" key="1">
    <source>
        <dbReference type="ARBA" id="ARBA00004651"/>
    </source>
</evidence>
<evidence type="ECO:0000313" key="9">
    <source>
        <dbReference type="Proteomes" id="UP000284465"/>
    </source>
</evidence>
<evidence type="ECO:0000256" key="7">
    <source>
        <dbReference type="SAM" id="Phobius"/>
    </source>
</evidence>
<comment type="caution">
    <text evidence="8">The sequence shown here is derived from an EMBL/GenBank/DDBJ whole genome shotgun (WGS) entry which is preliminary data.</text>
</comment>
<dbReference type="PANTHER" id="PTHR43549">
    <property type="entry name" value="MULTIDRUG RESISTANCE PROTEIN YPNP-RELATED"/>
    <property type="match status" value="1"/>
</dbReference>
<keyword evidence="5 7" id="KW-1133">Transmembrane helix</keyword>
<dbReference type="PANTHER" id="PTHR43549:SF3">
    <property type="entry name" value="MULTIDRUG RESISTANCE PROTEIN YPNP-RELATED"/>
    <property type="match status" value="1"/>
</dbReference>
<reference evidence="8 9" key="1">
    <citation type="submission" date="2018-08" db="EMBL/GenBank/DDBJ databases">
        <title>A genome reference for cultivated species of the human gut microbiota.</title>
        <authorList>
            <person name="Zou Y."/>
            <person name="Xue W."/>
            <person name="Luo G."/>
        </authorList>
    </citation>
    <scope>NUCLEOTIDE SEQUENCE [LARGE SCALE GENOMIC DNA]</scope>
    <source>
        <strain evidence="8 9">AM43-11</strain>
    </source>
</reference>
<dbReference type="Proteomes" id="UP000284465">
    <property type="component" value="Unassembled WGS sequence"/>
</dbReference>
<dbReference type="NCBIfam" id="TIGR00797">
    <property type="entry name" value="matE"/>
    <property type="match status" value="1"/>
</dbReference>
<feature type="transmembrane region" description="Helical" evidence="7">
    <location>
        <begin position="172"/>
        <end position="191"/>
    </location>
</feature>
<evidence type="ECO:0000256" key="2">
    <source>
        <dbReference type="ARBA" id="ARBA00022448"/>
    </source>
</evidence>
<dbReference type="RefSeq" id="WP_118591453.1">
    <property type="nucleotide sequence ID" value="NZ_QSFP01000011.1"/>
</dbReference>
<dbReference type="InterPro" id="IPR052031">
    <property type="entry name" value="Membrane_Transporter-Flippase"/>
</dbReference>
<feature type="transmembrane region" description="Helical" evidence="7">
    <location>
        <begin position="103"/>
        <end position="124"/>
    </location>
</feature>
<evidence type="ECO:0000313" key="8">
    <source>
        <dbReference type="EMBL" id="RHA66675.1"/>
    </source>
</evidence>
<protein>
    <submittedName>
        <fullName evidence="8">MATE family efflux transporter</fullName>
    </submittedName>
</protein>
<dbReference type="InterPro" id="IPR048279">
    <property type="entry name" value="MdtK-like"/>
</dbReference>
<dbReference type="CDD" id="cd13138">
    <property type="entry name" value="MATE_yoeA_like"/>
    <property type="match status" value="1"/>
</dbReference>
<feature type="transmembrane region" description="Helical" evidence="7">
    <location>
        <begin position="288"/>
        <end position="311"/>
    </location>
</feature>
<evidence type="ECO:0000256" key="5">
    <source>
        <dbReference type="ARBA" id="ARBA00022989"/>
    </source>
</evidence>
<sequence length="455" mass="49447">MAAKDTMENKITEGVIWKQLLLFFFPILVGTFFQQMYNTVDAVIVGRFVGKEALSCVSGSSGQIINLVVGFFTGLSAGATVMISQHFGAKNEEQLHKALHTAYAFAITGGIIAGVIGVAATRMVLQWMNTPENLLADSTLYVRIYFAGLLFIFVYNMGAAILRAIGDSKRPLYFLIVCCIVNIILDLLLVLGFRLGVLGVAVATLIAQGISAVLVSVALMYHTAGLKLIPREIKIHKSVLKNMLTIGLPTGIESSMYSISNVIVQAALNGFGVDTMAAWAAFGKIDSLFWMINSAFGIAATTFVGQNFGAGKMDRVRKGTKECLGMAFVTAILLSVILMSAGRFLFSIFTTDANVVEIGLGMMQIISPTYFLFVFIEVYSGSLRAQGHVLVSTAMTMLGICVLRVVWVTWIVPDGTLSQIVACYPVTWFVSAVGMIIYYHYKQKKILEKFSVAQV</sequence>
<keyword evidence="6 7" id="KW-0472">Membrane</keyword>
<feature type="transmembrane region" description="Helical" evidence="7">
    <location>
        <begin position="262"/>
        <end position="282"/>
    </location>
</feature>
<keyword evidence="3" id="KW-1003">Cell membrane</keyword>
<evidence type="ECO:0000256" key="3">
    <source>
        <dbReference type="ARBA" id="ARBA00022475"/>
    </source>
</evidence>
<feature type="transmembrane region" description="Helical" evidence="7">
    <location>
        <begin position="144"/>
        <end position="165"/>
    </location>
</feature>
<feature type="transmembrane region" description="Helical" evidence="7">
    <location>
        <begin position="20"/>
        <end position="37"/>
    </location>
</feature>
<feature type="transmembrane region" description="Helical" evidence="7">
    <location>
        <begin position="64"/>
        <end position="83"/>
    </location>
</feature>
<dbReference type="InterPro" id="IPR002528">
    <property type="entry name" value="MATE_fam"/>
</dbReference>